<organism evidence="1">
    <name type="scientific">uncultured Caudovirales phage</name>
    <dbReference type="NCBI Taxonomy" id="2100421"/>
    <lineage>
        <taxon>Viruses</taxon>
        <taxon>Duplodnaviria</taxon>
        <taxon>Heunggongvirae</taxon>
        <taxon>Uroviricota</taxon>
        <taxon>Caudoviricetes</taxon>
        <taxon>Peduoviridae</taxon>
        <taxon>Maltschvirus</taxon>
        <taxon>Maltschvirus maltsch</taxon>
    </lineage>
</organism>
<name>A0A6J5R1P6_9CAUD</name>
<evidence type="ECO:0000313" key="2">
    <source>
        <dbReference type="EMBL" id="CAB4193302.1"/>
    </source>
</evidence>
<dbReference type="EMBL" id="LR797198">
    <property type="protein sequence ID" value="CAB4193302.1"/>
    <property type="molecule type" value="Genomic_DNA"/>
</dbReference>
<protein>
    <submittedName>
        <fullName evidence="1">Uncharacterized protein</fullName>
    </submittedName>
</protein>
<accession>A0A6J5R1P6</accession>
<gene>
    <name evidence="1" type="ORF">UFOVP1119_76</name>
    <name evidence="2" type="ORF">UFOVP1238_50</name>
</gene>
<reference evidence="1" key="1">
    <citation type="submission" date="2020-05" db="EMBL/GenBank/DDBJ databases">
        <authorList>
            <person name="Chiriac C."/>
            <person name="Salcher M."/>
            <person name="Ghai R."/>
            <person name="Kavagutti S V."/>
        </authorList>
    </citation>
    <scope>NUCLEOTIDE SEQUENCE</scope>
</reference>
<sequence length="83" mass="9348">MAKVYIERAYIEAHDEDIDNHVIEITTGDILIGKVYCPPKPWLYTFTNDDGDLVINNSAGMEANKWDYLTKEILGEETAGNGQ</sequence>
<dbReference type="EMBL" id="LR797076">
    <property type="protein sequence ID" value="CAB4185564.1"/>
    <property type="molecule type" value="Genomic_DNA"/>
</dbReference>
<evidence type="ECO:0000313" key="1">
    <source>
        <dbReference type="EMBL" id="CAB4185564.1"/>
    </source>
</evidence>
<proteinExistence type="predicted"/>